<evidence type="ECO:0000313" key="1">
    <source>
        <dbReference type="EMBL" id="RRT76053.1"/>
    </source>
</evidence>
<gene>
    <name evidence="1" type="ORF">B296_00007778</name>
</gene>
<accession>A0A427AIG1</accession>
<dbReference type="AlphaFoldDB" id="A0A427AIG1"/>
<dbReference type="EMBL" id="AMZH03002303">
    <property type="protein sequence ID" value="RRT76053.1"/>
    <property type="molecule type" value="Genomic_DNA"/>
</dbReference>
<name>A0A427AIG1_ENSVE</name>
<protein>
    <submittedName>
        <fullName evidence="1">Uncharacterized protein</fullName>
    </submittedName>
</protein>
<reference evidence="1 2" key="1">
    <citation type="journal article" date="2014" name="Agronomy (Basel)">
        <title>A Draft Genome Sequence for Ensete ventricosum, the Drought-Tolerant Tree Against Hunger.</title>
        <authorList>
            <person name="Harrison J."/>
            <person name="Moore K.A."/>
            <person name="Paszkiewicz K."/>
            <person name="Jones T."/>
            <person name="Grant M."/>
            <person name="Ambacheew D."/>
            <person name="Muzemil S."/>
            <person name="Studholme D.J."/>
        </authorList>
    </citation>
    <scope>NUCLEOTIDE SEQUENCE [LARGE SCALE GENOMIC DNA]</scope>
</reference>
<proteinExistence type="predicted"/>
<organism evidence="1 2">
    <name type="scientific">Ensete ventricosum</name>
    <name type="common">Abyssinian banana</name>
    <name type="synonym">Musa ensete</name>
    <dbReference type="NCBI Taxonomy" id="4639"/>
    <lineage>
        <taxon>Eukaryota</taxon>
        <taxon>Viridiplantae</taxon>
        <taxon>Streptophyta</taxon>
        <taxon>Embryophyta</taxon>
        <taxon>Tracheophyta</taxon>
        <taxon>Spermatophyta</taxon>
        <taxon>Magnoliopsida</taxon>
        <taxon>Liliopsida</taxon>
        <taxon>Zingiberales</taxon>
        <taxon>Musaceae</taxon>
        <taxon>Ensete</taxon>
    </lineage>
</organism>
<dbReference type="Proteomes" id="UP000287651">
    <property type="component" value="Unassembled WGS sequence"/>
</dbReference>
<comment type="caution">
    <text evidence="1">The sequence shown here is derived from an EMBL/GenBank/DDBJ whole genome shotgun (WGS) entry which is preliminary data.</text>
</comment>
<sequence>MWRSDARATTDGCDRRLEIAVPSRGRRGVEDTDAAVEGRDVAGEAIEAVVAGNKWQRWTETGMGEEDAGNGCSVVVAAISASCRRVAAYVQKTKEGRTPIEFQGRRSPIEITPSLESTRVLILGIRATFLASRCPSIVAYLPFIVAQSNSHNCLEYRRILPSSPLRRSSLISP</sequence>
<evidence type="ECO:0000313" key="2">
    <source>
        <dbReference type="Proteomes" id="UP000287651"/>
    </source>
</evidence>